<dbReference type="PRINTS" id="PR01463">
    <property type="entry name" value="EAGCHANLFMLY"/>
</dbReference>
<comment type="caution">
    <text evidence="17">The sequence shown here is derived from an EMBL/GenBank/DDBJ whole genome shotgun (WGS) entry which is preliminary data.</text>
</comment>
<sequence length="1320" mass="148393">MPVRRGHVAPQNTYLDTIIRKFEGQNRKFLIANAQMENCAIIYCNDGFCEMFGYSRVEVMQQPCTCDFLTGPDTTKSSIAQLTQALLGSEECKLEILYYRKDTSCFRCLVDVVPVKNEEGVVIMFILNFEDLAQLIAKSTGRSLHQRLSHSWNKGEGRSLKFSLPSLRRLKIQRKSLPTSEFDGVAIDYGKPGGDSLILRDLKTSPKENCMQSETESLLEKERRPSLEADPTLQHSSPKQEPPVLGPRGSSWRSHTRSGLWGSVPAHAALLSAPLHPLSEASHVKPNPPNSTSDSDLMKYRTISQIPQFTLNFVEFNLEKHRSGSTTEIEIIAPHKVMERTQNVTEKVTQVLSLGADVLPEYKLQAPRIHRWTILHYSPFKAVWDWLILLLVIYTAVFTPYSAAFLLNEEQVEEKRWDCSYSCDPLNIIDLIVDIMFIVDIVINFRTTYVNINDEVVSHPGKIAIHYFKGWFLIDMVAAIPFDLLIFRSGSDETTTLIGLLKTARLLRLVRVARKLDRYSEYGAAVLFLLMCTFALIAHWLACIWYAIGNVERPYMEHKIGWLDNLGDQIGKRYNDSDLSSGPSIKDKYVTALYFTFSSLTSVGFGNVSPNTNSEKIFSICVMLIGSLMYASIFGNVSAIIQRLYSGTARYHTQMLRVKEFIRFHQIPNPLRQRLEEYFQHAWSYTNGIDMNAVLKGFPDCLQADICLHLNRTLLQNCKAFRGASKGCLRALAMKFKTTHAPPGDTLVHYGDVLTTLYFISRGSIEILREDIVVAILGKNDIFGEPISLYARPGKSNADVRALTYCDLHKIQREDLLEVLDMYPAFSDNFWSNLEITFNLRDADSVPRSPLSEEYDCTYRRARRRKHSPCQPNKPGELHCAAEPACRQESGITVSYHPGSCPKQRFMVPLSLQTILQAPKLPSLPPLGVPQPYRHPEGMGGFYFMCGTPQTDLLCCPTDTDTGISDAEQYHTYSELTNPQDPLSKDQWDDLGSSTSPCSQASDDEAKTSSPVKAEPFPTPKKDDFALPSLSLITTSAGDTEVGKQAAESSQSYTATPLDIPNMFTFWEDRQPTRPAEPLQHISLVHSSQDVPLHGDCRPGQIESRLELLQAQLSRLESRMSSDIHIILQLLQRQLSQVPPAYSPISPSSHSLAMYGIVPRSLEPLGPCAPLQDQELPTQEQVRLSQVKNNILGLGADEAPRLMRREYAYFVLLLPSPTQFLVSHQSPSYTEVEKFHLKSRDSLSSGMQLSVSSDKTMTVYSEQEHPSPPLLNPEPPHQRAPSAQGLLRGSRFPSLPEHLEASSEHQDIQRHLSDPVLPGS</sequence>
<dbReference type="Gene3D" id="1.10.287.70">
    <property type="match status" value="1"/>
</dbReference>
<dbReference type="NCBIfam" id="TIGR00229">
    <property type="entry name" value="sensory_box"/>
    <property type="match status" value="1"/>
</dbReference>
<keyword evidence="5 15" id="KW-0812">Transmembrane</keyword>
<evidence type="ECO:0000313" key="17">
    <source>
        <dbReference type="EMBL" id="OWK53156.1"/>
    </source>
</evidence>
<evidence type="ECO:0000256" key="13">
    <source>
        <dbReference type="ARBA" id="ARBA00034430"/>
    </source>
</evidence>
<dbReference type="InterPro" id="IPR003938">
    <property type="entry name" value="K_chnl_volt-dep_EAG/ELK/ERG"/>
</dbReference>
<dbReference type="GO" id="GO:0005242">
    <property type="term" value="F:inward rectifier potassium channel activity"/>
    <property type="evidence" value="ECO:0007669"/>
    <property type="project" value="TreeGrafter"/>
</dbReference>
<keyword evidence="8" id="KW-0630">Potassium</keyword>
<dbReference type="SUPFAM" id="SSF81324">
    <property type="entry name" value="Voltage-gated potassium channels"/>
    <property type="match status" value="1"/>
</dbReference>
<dbReference type="Proteomes" id="UP000197619">
    <property type="component" value="Unassembled WGS sequence"/>
</dbReference>
<keyword evidence="18" id="KW-1185">Reference proteome</keyword>
<evidence type="ECO:0000256" key="8">
    <source>
        <dbReference type="ARBA" id="ARBA00022958"/>
    </source>
</evidence>
<dbReference type="PANTHER" id="PTHR10217">
    <property type="entry name" value="VOLTAGE AND LIGAND GATED POTASSIUM CHANNEL"/>
    <property type="match status" value="1"/>
</dbReference>
<dbReference type="GO" id="GO:0005886">
    <property type="term" value="C:plasma membrane"/>
    <property type="evidence" value="ECO:0007669"/>
    <property type="project" value="UniProtKB-SubCell"/>
</dbReference>
<evidence type="ECO:0000256" key="10">
    <source>
        <dbReference type="ARBA" id="ARBA00023065"/>
    </source>
</evidence>
<dbReference type="SMART" id="SM00100">
    <property type="entry name" value="cNMP"/>
    <property type="match status" value="1"/>
</dbReference>
<dbReference type="PANTHER" id="PTHR10217:SF468">
    <property type="entry name" value="POTASSIUM VOLTAGE-GATED CHANNEL SUBFAMILY H MEMBER 6"/>
    <property type="match status" value="1"/>
</dbReference>
<evidence type="ECO:0000256" key="6">
    <source>
        <dbReference type="ARBA" id="ARBA00022826"/>
    </source>
</evidence>
<dbReference type="InterPro" id="IPR035965">
    <property type="entry name" value="PAS-like_dom_sf"/>
</dbReference>
<keyword evidence="10" id="KW-0406">Ion transport</keyword>
<dbReference type="GO" id="GO:0060307">
    <property type="term" value="P:regulation of ventricular cardiac muscle cell membrane repolarization"/>
    <property type="evidence" value="ECO:0007669"/>
    <property type="project" value="TreeGrafter"/>
</dbReference>
<dbReference type="PROSITE" id="PS50042">
    <property type="entry name" value="CNMP_BINDING_3"/>
    <property type="match status" value="1"/>
</dbReference>
<dbReference type="GO" id="GO:0086013">
    <property type="term" value="P:membrane repolarization during cardiac muscle cell action potential"/>
    <property type="evidence" value="ECO:0007669"/>
    <property type="project" value="TreeGrafter"/>
</dbReference>
<dbReference type="FunFam" id="3.30.450.20:FF:000001">
    <property type="entry name" value="Potassium voltage-gated channel subfamily H member 7"/>
    <property type="match status" value="1"/>
</dbReference>
<evidence type="ECO:0000256" key="15">
    <source>
        <dbReference type="SAM" id="Phobius"/>
    </source>
</evidence>
<proteinExistence type="predicted"/>
<dbReference type="PRINTS" id="PR01470">
    <property type="entry name" value="ERGCHANNEL"/>
</dbReference>
<comment type="subcellular location">
    <subcellularLocation>
        <location evidence="1">Cell membrane</location>
        <topology evidence="1">Multi-pass membrane protein</topology>
    </subcellularLocation>
</comment>
<dbReference type="InterPro" id="IPR050818">
    <property type="entry name" value="KCNH_animal-type"/>
</dbReference>
<evidence type="ECO:0000256" key="12">
    <source>
        <dbReference type="ARBA" id="ARBA00023303"/>
    </source>
</evidence>
<dbReference type="Gene3D" id="1.10.1200.260">
    <property type="match status" value="1"/>
</dbReference>
<feature type="transmembrane region" description="Helical" evidence="15">
    <location>
        <begin position="589"/>
        <end position="608"/>
    </location>
</feature>
<organism evidence="17 18">
    <name type="scientific">Lonchura striata</name>
    <name type="common">white-rumped munia</name>
    <dbReference type="NCBI Taxonomy" id="40157"/>
    <lineage>
        <taxon>Eukaryota</taxon>
        <taxon>Metazoa</taxon>
        <taxon>Chordata</taxon>
        <taxon>Craniata</taxon>
        <taxon>Vertebrata</taxon>
        <taxon>Euteleostomi</taxon>
        <taxon>Archelosauria</taxon>
        <taxon>Archosauria</taxon>
        <taxon>Dinosauria</taxon>
        <taxon>Saurischia</taxon>
        <taxon>Theropoda</taxon>
        <taxon>Coelurosauria</taxon>
        <taxon>Aves</taxon>
        <taxon>Neognathae</taxon>
        <taxon>Neoaves</taxon>
        <taxon>Telluraves</taxon>
        <taxon>Australaves</taxon>
        <taxon>Passeriformes</taxon>
        <taxon>Passeroidea</taxon>
        <taxon>Estrildidae</taxon>
        <taxon>Estrildinae</taxon>
        <taxon>Lonchura</taxon>
    </lineage>
</organism>
<feature type="compositionally biased region" description="Basic and acidic residues" evidence="14">
    <location>
        <begin position="218"/>
        <end position="227"/>
    </location>
</feature>
<reference evidence="17 18" key="1">
    <citation type="submission" date="2017-05" db="EMBL/GenBank/DDBJ databases">
        <title>Genome of assembly of the Bengalese finch, Lonchura striata domestica.</title>
        <authorList>
            <person name="Colquitt B.M."/>
            <person name="Brainard M.S."/>
        </authorList>
    </citation>
    <scope>NUCLEOTIDE SEQUENCE [LARGE SCALE GENOMIC DNA]</scope>
    <source>
        <strain evidence="17">White83orange57</strain>
    </source>
</reference>
<dbReference type="InterPro" id="IPR014710">
    <property type="entry name" value="RmlC-like_jellyroll"/>
</dbReference>
<keyword evidence="4" id="KW-0633">Potassium transport</keyword>
<keyword evidence="6" id="KW-0631">Potassium channel</keyword>
<feature type="region of interest" description="Disordered" evidence="14">
    <location>
        <begin position="1243"/>
        <end position="1320"/>
    </location>
</feature>
<accession>A0A218UHN7</accession>
<dbReference type="FunFam" id="1.10.1200.260:FF:000001">
    <property type="entry name" value="Potassium voltage-gated channel subfamily H member 7"/>
    <property type="match status" value="1"/>
</dbReference>
<feature type="compositionally biased region" description="Polar residues" evidence="14">
    <location>
        <begin position="992"/>
        <end position="1001"/>
    </location>
</feature>
<protein>
    <submittedName>
        <fullName evidence="17">Potassium voltage-gated channel subfamily H member 7</fullName>
    </submittedName>
</protein>
<evidence type="ECO:0000256" key="14">
    <source>
        <dbReference type="SAM" id="MobiDB-lite"/>
    </source>
</evidence>
<evidence type="ECO:0000259" key="16">
    <source>
        <dbReference type="PROSITE" id="PS50042"/>
    </source>
</evidence>
<dbReference type="Gene3D" id="3.30.450.20">
    <property type="entry name" value="PAS domain"/>
    <property type="match status" value="1"/>
</dbReference>
<evidence type="ECO:0000256" key="9">
    <source>
        <dbReference type="ARBA" id="ARBA00022989"/>
    </source>
</evidence>
<dbReference type="Gene3D" id="2.60.120.10">
    <property type="entry name" value="Jelly Rolls"/>
    <property type="match status" value="1"/>
</dbReference>
<dbReference type="EMBL" id="MUZQ01000303">
    <property type="protein sequence ID" value="OWK53156.1"/>
    <property type="molecule type" value="Genomic_DNA"/>
</dbReference>
<dbReference type="SUPFAM" id="SSF55785">
    <property type="entry name" value="PYP-like sensor domain (PAS domain)"/>
    <property type="match status" value="1"/>
</dbReference>
<dbReference type="InterPro" id="IPR000014">
    <property type="entry name" value="PAS"/>
</dbReference>
<keyword evidence="3" id="KW-1003">Cell membrane</keyword>
<evidence type="ECO:0000256" key="11">
    <source>
        <dbReference type="ARBA" id="ARBA00023136"/>
    </source>
</evidence>
<feature type="compositionally biased region" description="Basic and acidic residues" evidence="14">
    <location>
        <begin position="1297"/>
        <end position="1313"/>
    </location>
</feature>
<dbReference type="Pfam" id="PF00027">
    <property type="entry name" value="cNMP_binding"/>
    <property type="match status" value="1"/>
</dbReference>
<dbReference type="CDD" id="cd00130">
    <property type="entry name" value="PAS"/>
    <property type="match status" value="1"/>
</dbReference>
<keyword evidence="2" id="KW-0813">Transport</keyword>
<feature type="region of interest" description="Disordered" evidence="14">
    <location>
        <begin position="203"/>
        <end position="256"/>
    </location>
</feature>
<dbReference type="CDD" id="cd00038">
    <property type="entry name" value="CAP_ED"/>
    <property type="match status" value="1"/>
</dbReference>
<dbReference type="SUPFAM" id="SSF51206">
    <property type="entry name" value="cAMP-binding domain-like"/>
    <property type="match status" value="1"/>
</dbReference>
<keyword evidence="12" id="KW-0407">Ion channel</keyword>
<dbReference type="GO" id="GO:0086091">
    <property type="term" value="P:regulation of heart rate by cardiac conduction"/>
    <property type="evidence" value="ECO:0007669"/>
    <property type="project" value="TreeGrafter"/>
</dbReference>
<dbReference type="FunFam" id="2.60.120.10:FF:000011">
    <property type="entry name" value="Potassium channel, voltage-gated eag-related subfamily H, member 7"/>
    <property type="match status" value="1"/>
</dbReference>
<feature type="compositionally biased region" description="Low complexity" evidence="14">
    <location>
        <begin position="1243"/>
        <end position="1253"/>
    </location>
</feature>
<evidence type="ECO:0000256" key="2">
    <source>
        <dbReference type="ARBA" id="ARBA00022448"/>
    </source>
</evidence>
<dbReference type="FunFam" id="1.10.287.70:FF:000020">
    <property type="entry name" value="Potassium channel, voltage-gated eag-related subfamily H, member 7"/>
    <property type="match status" value="1"/>
</dbReference>
<feature type="transmembrane region" description="Helical" evidence="15">
    <location>
        <begin position="620"/>
        <end position="641"/>
    </location>
</feature>
<dbReference type="GO" id="GO:0034702">
    <property type="term" value="C:monoatomic ion channel complex"/>
    <property type="evidence" value="ECO:0007669"/>
    <property type="project" value="UniProtKB-KW"/>
</dbReference>
<dbReference type="STRING" id="299123.ENSLSDP00000008405"/>
<dbReference type="InterPro" id="IPR000595">
    <property type="entry name" value="cNMP-bd_dom"/>
</dbReference>
<feature type="domain" description="Cyclic nucleotide-binding" evidence="16">
    <location>
        <begin position="720"/>
        <end position="820"/>
    </location>
</feature>
<dbReference type="InterPro" id="IPR018490">
    <property type="entry name" value="cNMP-bd_dom_sf"/>
</dbReference>
<keyword evidence="7" id="KW-0851">Voltage-gated channel</keyword>
<evidence type="ECO:0000256" key="7">
    <source>
        <dbReference type="ARBA" id="ARBA00022882"/>
    </source>
</evidence>
<dbReference type="InterPro" id="IPR003967">
    <property type="entry name" value="K_chnl_volt-dep_ERG"/>
</dbReference>
<feature type="transmembrane region" description="Helical" evidence="15">
    <location>
        <begin position="524"/>
        <end position="548"/>
    </location>
</feature>
<dbReference type="Pfam" id="PF00520">
    <property type="entry name" value="Ion_trans"/>
    <property type="match status" value="1"/>
</dbReference>
<feature type="region of interest" description="Disordered" evidence="14">
    <location>
        <begin position="976"/>
        <end position="1025"/>
    </location>
</feature>
<evidence type="ECO:0000256" key="4">
    <source>
        <dbReference type="ARBA" id="ARBA00022538"/>
    </source>
</evidence>
<evidence type="ECO:0000256" key="3">
    <source>
        <dbReference type="ARBA" id="ARBA00022475"/>
    </source>
</evidence>
<keyword evidence="11 15" id="KW-0472">Membrane</keyword>
<dbReference type="Pfam" id="PF13426">
    <property type="entry name" value="PAS_9"/>
    <property type="match status" value="1"/>
</dbReference>
<gene>
    <name evidence="17" type="primary">KCNH7_0</name>
    <name evidence="17" type="ORF">RLOC_00004653</name>
</gene>
<keyword evidence="9 15" id="KW-1133">Transmembrane helix</keyword>
<feature type="compositionally biased region" description="Pro residues" evidence="14">
    <location>
        <begin position="1266"/>
        <end position="1275"/>
    </location>
</feature>
<dbReference type="InterPro" id="IPR005821">
    <property type="entry name" value="Ion_trans_dom"/>
</dbReference>
<feature type="transmembrane region" description="Helical" evidence="15">
    <location>
        <begin position="386"/>
        <end position="407"/>
    </location>
</feature>
<evidence type="ECO:0000313" key="18">
    <source>
        <dbReference type="Proteomes" id="UP000197619"/>
    </source>
</evidence>
<name>A0A218UHN7_9PASE</name>
<comment type="catalytic activity">
    <reaction evidence="13">
        <text>K(+)(in) = K(+)(out)</text>
        <dbReference type="Rhea" id="RHEA:29463"/>
        <dbReference type="ChEBI" id="CHEBI:29103"/>
    </reaction>
</comment>
<evidence type="ECO:0000256" key="1">
    <source>
        <dbReference type="ARBA" id="ARBA00004651"/>
    </source>
</evidence>
<evidence type="ECO:0000256" key="5">
    <source>
        <dbReference type="ARBA" id="ARBA00022692"/>
    </source>
</evidence>